<gene>
    <name evidence="3" type="ORF">GNZ18_35540</name>
</gene>
<dbReference type="Pfam" id="PF03932">
    <property type="entry name" value="CutC"/>
    <property type="match status" value="1"/>
</dbReference>
<dbReference type="GO" id="GO:0005507">
    <property type="term" value="F:copper ion binding"/>
    <property type="evidence" value="ECO:0007669"/>
    <property type="project" value="TreeGrafter"/>
</dbReference>
<name>A0A7K1LBS0_9ACTN</name>
<keyword evidence="4" id="KW-1185">Reference proteome</keyword>
<dbReference type="PANTHER" id="PTHR12598:SF0">
    <property type="entry name" value="COPPER HOMEOSTASIS PROTEIN CUTC HOMOLOG"/>
    <property type="match status" value="1"/>
</dbReference>
<sequence length="233" mass="23670">MSLLEVIALTADDARAAQDGGADRIEVAADMAAGGLTPDPDVVEAMRRATSLPMRVMLRANAGFRTTGAELDRLRDAAARLAGSGVDGFVLGFLDPLGQVDTAAIDKLAAVTAPLPWTFHRALDNAADPAQAWEVVRGLGGGLDTVLTAGSARGVDAGVDVLARRAQRDGDSASMILAGGGLRRRHVAVLAAAGVSAFHVGGAVRPDGAWDATVDAALVAEWRSLVSAAADGA</sequence>
<dbReference type="SUPFAM" id="SSF110395">
    <property type="entry name" value="CutC-like"/>
    <property type="match status" value="1"/>
</dbReference>
<proteinExistence type="inferred from homology"/>
<dbReference type="InterPro" id="IPR036822">
    <property type="entry name" value="CutC-like_dom_sf"/>
</dbReference>
<dbReference type="EMBL" id="WOFH01000016">
    <property type="protein sequence ID" value="MUN41862.1"/>
    <property type="molecule type" value="Genomic_DNA"/>
</dbReference>
<comment type="similarity">
    <text evidence="1">Belongs to the CutC family.</text>
</comment>
<dbReference type="RefSeq" id="WP_156221027.1">
    <property type="nucleotide sequence ID" value="NZ_WOFH01000016.1"/>
</dbReference>
<evidence type="ECO:0000313" key="4">
    <source>
        <dbReference type="Proteomes" id="UP000432015"/>
    </source>
</evidence>
<organism evidence="3 4">
    <name type="scientific">Actinomadura litoris</name>
    <dbReference type="NCBI Taxonomy" id="2678616"/>
    <lineage>
        <taxon>Bacteria</taxon>
        <taxon>Bacillati</taxon>
        <taxon>Actinomycetota</taxon>
        <taxon>Actinomycetes</taxon>
        <taxon>Streptosporangiales</taxon>
        <taxon>Thermomonosporaceae</taxon>
        <taxon>Actinomadura</taxon>
    </lineage>
</organism>
<evidence type="ECO:0000256" key="1">
    <source>
        <dbReference type="ARBA" id="ARBA00007768"/>
    </source>
</evidence>
<protein>
    <recommendedName>
        <fullName evidence="2">Copper homeostasis protein cutC homolog</fullName>
    </recommendedName>
</protein>
<reference evidence="3 4" key="1">
    <citation type="submission" date="2019-11" db="EMBL/GenBank/DDBJ databases">
        <authorList>
            <person name="Cao P."/>
        </authorList>
    </citation>
    <scope>NUCLEOTIDE SEQUENCE [LARGE SCALE GENOMIC DNA]</scope>
    <source>
        <strain evidence="3 4">NEAU-AAG5</strain>
    </source>
</reference>
<dbReference type="PANTHER" id="PTHR12598">
    <property type="entry name" value="COPPER HOMEOSTASIS PROTEIN CUTC"/>
    <property type="match status" value="1"/>
</dbReference>
<dbReference type="Proteomes" id="UP000432015">
    <property type="component" value="Unassembled WGS sequence"/>
</dbReference>
<comment type="caution">
    <text evidence="3">The sequence shown here is derived from an EMBL/GenBank/DDBJ whole genome shotgun (WGS) entry which is preliminary data.</text>
</comment>
<accession>A0A7K1LBS0</accession>
<evidence type="ECO:0000313" key="3">
    <source>
        <dbReference type="EMBL" id="MUN41862.1"/>
    </source>
</evidence>
<dbReference type="Gene3D" id="3.20.20.380">
    <property type="entry name" value="Copper homeostasis (CutC) domain"/>
    <property type="match status" value="1"/>
</dbReference>
<evidence type="ECO:0000256" key="2">
    <source>
        <dbReference type="ARBA" id="ARBA00019014"/>
    </source>
</evidence>
<dbReference type="AlphaFoldDB" id="A0A7K1LBS0"/>
<dbReference type="InterPro" id="IPR005627">
    <property type="entry name" value="CutC-like"/>
</dbReference>